<evidence type="ECO:0000313" key="3">
    <source>
        <dbReference type="Proteomes" id="UP000243579"/>
    </source>
</evidence>
<accession>A0A1V9Y6D5</accession>
<dbReference type="EMBL" id="JNBR01002826">
    <property type="protein sequence ID" value="OQR81269.1"/>
    <property type="molecule type" value="Genomic_DNA"/>
</dbReference>
<dbReference type="Proteomes" id="UP000243579">
    <property type="component" value="Unassembled WGS sequence"/>
</dbReference>
<organism evidence="2 3">
    <name type="scientific">Achlya hypogyna</name>
    <name type="common">Oomycete</name>
    <name type="synonym">Protoachlya hypogyna</name>
    <dbReference type="NCBI Taxonomy" id="1202772"/>
    <lineage>
        <taxon>Eukaryota</taxon>
        <taxon>Sar</taxon>
        <taxon>Stramenopiles</taxon>
        <taxon>Oomycota</taxon>
        <taxon>Saprolegniomycetes</taxon>
        <taxon>Saprolegniales</taxon>
        <taxon>Achlyaceae</taxon>
        <taxon>Achlya</taxon>
    </lineage>
</organism>
<dbReference type="AlphaFoldDB" id="A0A1V9Y6D5"/>
<evidence type="ECO:0000313" key="2">
    <source>
        <dbReference type="EMBL" id="OQR81269.1"/>
    </source>
</evidence>
<name>A0A1V9Y6D5_ACHHY</name>
<protein>
    <submittedName>
        <fullName evidence="2">Uncharacterized protein</fullName>
    </submittedName>
</protein>
<keyword evidence="3" id="KW-1185">Reference proteome</keyword>
<proteinExistence type="predicted"/>
<gene>
    <name evidence="2" type="ORF">ACHHYP_16603</name>
</gene>
<reference evidence="2 3" key="1">
    <citation type="journal article" date="2014" name="Genome Biol. Evol.">
        <title>The secreted proteins of Achlya hypogyna and Thraustotheca clavata identify the ancestral oomycete secretome and reveal gene acquisitions by horizontal gene transfer.</title>
        <authorList>
            <person name="Misner I."/>
            <person name="Blouin N."/>
            <person name="Leonard G."/>
            <person name="Richards T.A."/>
            <person name="Lane C.E."/>
        </authorList>
    </citation>
    <scope>NUCLEOTIDE SEQUENCE [LARGE SCALE GENOMIC DNA]</scope>
    <source>
        <strain evidence="2 3">ATCC 48635</strain>
    </source>
</reference>
<comment type="caution">
    <text evidence="2">The sequence shown here is derived from an EMBL/GenBank/DDBJ whole genome shotgun (WGS) entry which is preliminary data.</text>
</comment>
<sequence>METALGLSLEDALRELLPEDHATEKEAIAGILDKLLLHTMHTYATELQKAEADRKKAEAAAERERVVAEAIALGVEPPKPKPKPKYVKKRTMQSAFQVTGTMEEYKCYLDNWEIDLVETRVESLGRPLNYATPNFRTIMHKVERSKTSSTAE</sequence>
<evidence type="ECO:0000256" key="1">
    <source>
        <dbReference type="SAM" id="Coils"/>
    </source>
</evidence>
<feature type="coiled-coil region" evidence="1">
    <location>
        <begin position="40"/>
        <end position="69"/>
    </location>
</feature>
<keyword evidence="1" id="KW-0175">Coiled coil</keyword>
<dbReference type="OrthoDB" id="66275at2759"/>